<comment type="caution">
    <text evidence="2">The sequence shown here is derived from an EMBL/GenBank/DDBJ whole genome shotgun (WGS) entry which is preliminary data.</text>
</comment>
<dbReference type="Pfam" id="PF05257">
    <property type="entry name" value="CHAP"/>
    <property type="match status" value="1"/>
</dbReference>
<dbReference type="InterPro" id="IPR038765">
    <property type="entry name" value="Papain-like_cys_pep_sf"/>
</dbReference>
<dbReference type="AlphaFoldDB" id="A0A369Q402"/>
<gene>
    <name evidence="2" type="ORF">HME9302_00418</name>
</gene>
<dbReference type="EMBL" id="QBKA01000002">
    <property type="protein sequence ID" value="RDC59232.1"/>
    <property type="molecule type" value="Genomic_DNA"/>
</dbReference>
<sequence length="279" mass="30631">MRQITAGMKLPVLKFVPALLISAVAITISGVAPQAAEASDNRRNAGAIRSGELPPYLQCVPYARQISGIRIFGDAHTWWSQAAGRFERGTRPRIGAVMAFQPHRKMRLGHVAAVSRVIDSRTVLLKHSNWSPINGRRGQIEDDVRAIDVSPNNDWSQVRVWYHPLQALGKTAWPVHGFIYNGNHKGGAKPGRQFDSKRIARVAPFKPAALHPARAQSSRAFLSAFGNLDAVKKPATRSAVRNVRTAPHTAPPARIVKAMLKPKSQSQQDRVAAAISRYD</sequence>
<organism evidence="2 3">
    <name type="scientific">Alteripontixanthobacter maritimus</name>
    <dbReference type="NCBI Taxonomy" id="2161824"/>
    <lineage>
        <taxon>Bacteria</taxon>
        <taxon>Pseudomonadati</taxon>
        <taxon>Pseudomonadota</taxon>
        <taxon>Alphaproteobacteria</taxon>
        <taxon>Sphingomonadales</taxon>
        <taxon>Erythrobacteraceae</taxon>
        <taxon>Alteripontixanthobacter</taxon>
    </lineage>
</organism>
<dbReference type="SUPFAM" id="SSF54001">
    <property type="entry name" value="Cysteine proteinases"/>
    <property type="match status" value="1"/>
</dbReference>
<keyword evidence="3" id="KW-1185">Reference proteome</keyword>
<reference evidence="2 3" key="1">
    <citation type="submission" date="2018-04" db="EMBL/GenBank/DDBJ databases">
        <title>Altererythrobacter sp. HME9302 genome sequencing and assembly.</title>
        <authorList>
            <person name="Kang H."/>
            <person name="Kim H."/>
            <person name="Joh K."/>
        </authorList>
    </citation>
    <scope>NUCLEOTIDE SEQUENCE [LARGE SCALE GENOMIC DNA]</scope>
    <source>
        <strain evidence="2 3">HME9302</strain>
    </source>
</reference>
<dbReference type="InterPro" id="IPR007921">
    <property type="entry name" value="CHAP_dom"/>
</dbReference>
<protein>
    <recommendedName>
        <fullName evidence="1">Peptidase C51 domain-containing protein</fullName>
    </recommendedName>
</protein>
<name>A0A369Q402_9SPHN</name>
<evidence type="ECO:0000313" key="3">
    <source>
        <dbReference type="Proteomes" id="UP000253727"/>
    </source>
</evidence>
<accession>A0A369Q402</accession>
<evidence type="ECO:0000313" key="2">
    <source>
        <dbReference type="EMBL" id="RDC59232.1"/>
    </source>
</evidence>
<dbReference type="Proteomes" id="UP000253727">
    <property type="component" value="Unassembled WGS sequence"/>
</dbReference>
<dbReference type="PROSITE" id="PS50911">
    <property type="entry name" value="CHAP"/>
    <property type="match status" value="1"/>
</dbReference>
<proteinExistence type="predicted"/>
<dbReference type="Gene3D" id="3.90.1720.10">
    <property type="entry name" value="endopeptidase domain like (from Nostoc punctiforme)"/>
    <property type="match status" value="1"/>
</dbReference>
<feature type="domain" description="Peptidase C51" evidence="1">
    <location>
        <begin position="34"/>
        <end position="159"/>
    </location>
</feature>
<evidence type="ECO:0000259" key="1">
    <source>
        <dbReference type="PROSITE" id="PS50911"/>
    </source>
</evidence>